<dbReference type="Pfam" id="PF00501">
    <property type="entry name" value="AMP-binding"/>
    <property type="match status" value="1"/>
</dbReference>
<dbReference type="SUPFAM" id="SSF47336">
    <property type="entry name" value="ACP-like"/>
    <property type="match status" value="1"/>
</dbReference>
<keyword evidence="3" id="KW-0597">Phosphoprotein</keyword>
<evidence type="ECO:0000256" key="2">
    <source>
        <dbReference type="ARBA" id="ARBA00022450"/>
    </source>
</evidence>
<reference evidence="5 6" key="1">
    <citation type="submission" date="2020-12" db="EMBL/GenBank/DDBJ databases">
        <title>FDA dAtabase for Regulatory Grade micrObial Sequences (FDA-ARGOS): Supporting development and validation of Infectious Disease Dx tests.</title>
        <authorList>
            <person name="Sproer C."/>
            <person name="Gronow S."/>
            <person name="Severitt S."/>
            <person name="Schroder I."/>
            <person name="Tallon L."/>
            <person name="Sadzewicz L."/>
            <person name="Zhao X."/>
            <person name="Boylan J."/>
            <person name="Ott S."/>
            <person name="Bowen H."/>
            <person name="Vavikolanu K."/>
            <person name="Mehta A."/>
            <person name="Aluvathingal J."/>
            <person name="Nadendla S."/>
            <person name="Lowell S."/>
            <person name="Myers T."/>
            <person name="Yan Y."/>
            <person name="Sichtig H."/>
        </authorList>
    </citation>
    <scope>NUCLEOTIDE SEQUENCE [LARGE SCALE GENOMIC DNA]</scope>
    <source>
        <strain evidence="5 6">FDAARGOS_909</strain>
    </source>
</reference>
<dbReference type="Gene3D" id="3.40.50.720">
    <property type="entry name" value="NAD(P)-binding Rossmann-like Domain"/>
    <property type="match status" value="1"/>
</dbReference>
<proteinExistence type="inferred from homology"/>
<dbReference type="GO" id="GO:0005886">
    <property type="term" value="C:plasma membrane"/>
    <property type="evidence" value="ECO:0007669"/>
    <property type="project" value="TreeGrafter"/>
</dbReference>
<dbReference type="InterPro" id="IPR009081">
    <property type="entry name" value="PP-bd_ACP"/>
</dbReference>
<dbReference type="InterPro" id="IPR013968">
    <property type="entry name" value="PKS_KR"/>
</dbReference>
<dbReference type="InterPro" id="IPR042099">
    <property type="entry name" value="ANL_N_sf"/>
</dbReference>
<dbReference type="PROSITE" id="PS50075">
    <property type="entry name" value="CARRIER"/>
    <property type="match status" value="1"/>
</dbReference>
<evidence type="ECO:0000313" key="6">
    <source>
        <dbReference type="Proteomes" id="UP000594778"/>
    </source>
</evidence>
<feature type="domain" description="Carrier" evidence="4">
    <location>
        <begin position="1234"/>
        <end position="1309"/>
    </location>
</feature>
<dbReference type="Gene3D" id="3.30.300.30">
    <property type="match status" value="1"/>
</dbReference>
<dbReference type="GO" id="GO:0031177">
    <property type="term" value="F:phosphopantetheine binding"/>
    <property type="evidence" value="ECO:0007669"/>
    <property type="project" value="InterPro"/>
</dbReference>
<dbReference type="SUPFAM" id="SSF56801">
    <property type="entry name" value="Acetyl-CoA synthetase-like"/>
    <property type="match status" value="1"/>
</dbReference>
<dbReference type="Pfam" id="PF08659">
    <property type="entry name" value="KR"/>
    <property type="match status" value="1"/>
</dbReference>
<dbReference type="GO" id="GO:0006633">
    <property type="term" value="P:fatty acid biosynthetic process"/>
    <property type="evidence" value="ECO:0007669"/>
    <property type="project" value="TreeGrafter"/>
</dbReference>
<dbReference type="InterPro" id="IPR020806">
    <property type="entry name" value="PKS_PP-bd"/>
</dbReference>
<dbReference type="PANTHER" id="PTHR22754:SF32">
    <property type="entry name" value="DISCO-INTERACTING PROTEIN 2"/>
    <property type="match status" value="1"/>
</dbReference>
<accession>A0A7T2W171</accession>
<name>A0A7T2W171_DELAC</name>
<dbReference type="PROSITE" id="PS00455">
    <property type="entry name" value="AMP_BINDING"/>
    <property type="match status" value="1"/>
</dbReference>
<sequence length="1346" mass="141013">MAGTDSGAEAGGLKARLMAAGAADVHLSRRNAAGFDGLVAYVVGGERDTLQAALAGAGDAVVRVSALPLDDMGAIDEAALAALPVWSPGAVDAAQRQWGSALVARPAVQPASHLHLCDLLPGRPLLGDPAPAPAARRGTVPLHERIPAIHHSPALPDAGVGYALEQALVRAAARPAAGIVHVAADLSQSRTSYAQLLDEACRALGGLLALGLKAGDTVIVDAGDSRHLLPVFWGCVLGGLVPAPLALGPAAAGGAGLERLLNCWEVAGRAPVVGSAAALAGLRPHAAALQGMQLLEAQALQAGAPAQPSASAGPAQPALMLLTSGSTGTPKGVVLSRGNLAAMISGVQQQLRFVPGETALNWMPLDHVGGVVFLCVMPTVLGLDQVQVDTATILEAPARWLDLVAEHRVAAVWAPNFAFDLLLRAARSQAPGHWDLSCLRMLINAGEPVSEPVLVDFERRFAQDGLRQGAVWMSFGMTETVSAFSLRCWTASGEAVTSLGHPIAGGAQRIVDDAGRTLMEGEIGRVELSGPSVFSGYHGRPDLTAEALRDGWFQTGDMGFLRSGELHIVGRVKEMIIVNGANFYSAEIEEAAARVPGLDRQGLAAIGVRPAGAATDQLVLFFHAPGAGEPQLRRSLMRALRMRLGQDLGLAVDHFIAVPPERLPRTGAGKVQRVELRRLVEAGAFDREIKDAACLIGGAGTVPAWFARPVWRPRQHDASPAMAPAQAHALTVALCGAGAQALAQLQALQPRHRWMALDDTGSPADAVAALREWAPDVLVLAGEQALAPGLLQAARWLAAPGGHVPGRLLVCAGTGQDEGQRAMARAVLRSLEAEMPALRCRHVAWGDAGVAADAAVLDAAGLCAELGCSQREPEVLWHAGVRRVRRLLPLVPEAAGHQGFQEQGLYLLAGGLGGVGFLLARHLLGRYRARLLIVGRAPAVARRQPLELLSRSGALLYVQADVTDPAALQAAVVQAQQHFGQTLAGVVQLAVESRLALCAEEEEQCFARAQRAKVEGTRHLHALIAHDPRALFLVAGSVMGLLGGRRVAAYAAGDAWQMAFVERQAHSAGGARCRYLGFSAWRDTGLSRQVSNPALFAASGYLSIDEAQGLQAFELAVRGEQPVMTVGLDFGHPRHAALREGAICGADELVWVREGAAVDARRAGEEEQVDQVEQVNEVAGSGDPSAPHRWLRDACGRPVSVPVLNVASLPTDARGALDRAALLRLAVGMASSAAPRNAFERYMVRLWCKALGLADCGVDDDFFSLGGNSLGAAQIAARTRELFRVDISMAELLRHPCMADFCQRVIALESRPGITLAIAGRLFEIESMTPDQKAAAHGAAATKALP</sequence>
<dbReference type="InterPro" id="IPR020845">
    <property type="entry name" value="AMP-binding_CS"/>
</dbReference>
<dbReference type="Pfam" id="PF00550">
    <property type="entry name" value="PP-binding"/>
    <property type="match status" value="1"/>
</dbReference>
<dbReference type="InterPro" id="IPR000873">
    <property type="entry name" value="AMP-dep_synth/lig_dom"/>
</dbReference>
<organism evidence="5 6">
    <name type="scientific">Delftia acidovorans</name>
    <name type="common">Pseudomonas acidovorans</name>
    <name type="synonym">Comamonas acidovorans</name>
    <dbReference type="NCBI Taxonomy" id="80866"/>
    <lineage>
        <taxon>Bacteria</taxon>
        <taxon>Pseudomonadati</taxon>
        <taxon>Pseudomonadota</taxon>
        <taxon>Betaproteobacteria</taxon>
        <taxon>Burkholderiales</taxon>
        <taxon>Comamonadaceae</taxon>
        <taxon>Delftia</taxon>
    </lineage>
</organism>
<dbReference type="RefSeq" id="WP_197956768.1">
    <property type="nucleotide sequence ID" value="NZ_CP065668.1"/>
</dbReference>
<evidence type="ECO:0000256" key="3">
    <source>
        <dbReference type="ARBA" id="ARBA00022553"/>
    </source>
</evidence>
<keyword evidence="2" id="KW-0596">Phosphopantetheine</keyword>
<dbReference type="SUPFAM" id="SSF51735">
    <property type="entry name" value="NAD(P)-binding Rossmann-fold domains"/>
    <property type="match status" value="2"/>
</dbReference>
<dbReference type="InterPro" id="IPR036291">
    <property type="entry name" value="NAD(P)-bd_dom_sf"/>
</dbReference>
<protein>
    <submittedName>
        <fullName evidence="5">SDR family NAD(P)-dependent oxidoreductase</fullName>
    </submittedName>
</protein>
<dbReference type="Gene3D" id="3.40.50.12780">
    <property type="entry name" value="N-terminal domain of ligase-like"/>
    <property type="match status" value="1"/>
</dbReference>
<dbReference type="InterPro" id="IPR036736">
    <property type="entry name" value="ACP-like_sf"/>
</dbReference>
<evidence type="ECO:0000313" key="5">
    <source>
        <dbReference type="EMBL" id="QPS10137.1"/>
    </source>
</evidence>
<dbReference type="SMART" id="SM00822">
    <property type="entry name" value="PKS_KR"/>
    <property type="match status" value="1"/>
</dbReference>
<dbReference type="GO" id="GO:0070566">
    <property type="term" value="F:adenylyltransferase activity"/>
    <property type="evidence" value="ECO:0007669"/>
    <property type="project" value="TreeGrafter"/>
</dbReference>
<evidence type="ECO:0000259" key="4">
    <source>
        <dbReference type="PROSITE" id="PS50075"/>
    </source>
</evidence>
<comment type="similarity">
    <text evidence="1">Belongs to the ATP-dependent AMP-binding enzyme family.</text>
</comment>
<dbReference type="InterPro" id="IPR045851">
    <property type="entry name" value="AMP-bd_C_sf"/>
</dbReference>
<dbReference type="InterPro" id="IPR057326">
    <property type="entry name" value="KR_dom"/>
</dbReference>
<dbReference type="Proteomes" id="UP000594778">
    <property type="component" value="Chromosome"/>
</dbReference>
<dbReference type="Gene3D" id="1.10.1200.10">
    <property type="entry name" value="ACP-like"/>
    <property type="match status" value="1"/>
</dbReference>
<dbReference type="EMBL" id="CP065668">
    <property type="protein sequence ID" value="QPS10137.1"/>
    <property type="molecule type" value="Genomic_DNA"/>
</dbReference>
<evidence type="ECO:0000256" key="1">
    <source>
        <dbReference type="ARBA" id="ARBA00006432"/>
    </source>
</evidence>
<dbReference type="PANTHER" id="PTHR22754">
    <property type="entry name" value="DISCO-INTERACTING PROTEIN 2 DIP2 -RELATED"/>
    <property type="match status" value="1"/>
</dbReference>
<dbReference type="SMART" id="SM00823">
    <property type="entry name" value="PKS_PP"/>
    <property type="match status" value="1"/>
</dbReference>
<gene>
    <name evidence="5" type="ORF">I6G66_09115</name>
</gene>